<sequence>MSRTAKSFVHLADYFNYPSFPLLVPRLPQTARHSRPLPMCMRRRRFHHSLHRTAKPTNAGPASTSAAPPACMCLRERPRAPRRRGRRHARVPAEAQGAPAVDRGALGETHHAPAQQRAPPLGGRERACLAVNIRCAPSFDPYQVHHQVVLVTMDTPHPDKQIRASCLF</sequence>
<protein>
    <submittedName>
        <fullName evidence="2">Uncharacterized protein</fullName>
    </submittedName>
</protein>
<proteinExistence type="predicted"/>
<evidence type="ECO:0000313" key="2">
    <source>
        <dbReference type="EMBL" id="GJE98840.1"/>
    </source>
</evidence>
<dbReference type="Proteomes" id="UP000703269">
    <property type="component" value="Unassembled WGS sequence"/>
</dbReference>
<feature type="region of interest" description="Disordered" evidence="1">
    <location>
        <begin position="80"/>
        <end position="122"/>
    </location>
</feature>
<accession>A0A9P3GNP7</accession>
<dbReference type="EMBL" id="BPQB01000095">
    <property type="protein sequence ID" value="GJE98840.1"/>
    <property type="molecule type" value="Genomic_DNA"/>
</dbReference>
<keyword evidence="3" id="KW-1185">Reference proteome</keyword>
<dbReference type="AlphaFoldDB" id="A0A9P3GNP7"/>
<comment type="caution">
    <text evidence="2">The sequence shown here is derived from an EMBL/GenBank/DDBJ whole genome shotgun (WGS) entry which is preliminary data.</text>
</comment>
<name>A0A9P3GNP7_9APHY</name>
<feature type="compositionally biased region" description="Basic residues" evidence="1">
    <location>
        <begin position="80"/>
        <end position="90"/>
    </location>
</feature>
<reference evidence="2 3" key="1">
    <citation type="submission" date="2021-08" db="EMBL/GenBank/DDBJ databases">
        <title>Draft Genome Sequence of Phanerochaete sordida strain YK-624.</title>
        <authorList>
            <person name="Mori T."/>
            <person name="Dohra H."/>
            <person name="Suzuki T."/>
            <person name="Kawagishi H."/>
            <person name="Hirai H."/>
        </authorList>
    </citation>
    <scope>NUCLEOTIDE SEQUENCE [LARGE SCALE GENOMIC DNA]</scope>
    <source>
        <strain evidence="2 3">YK-624</strain>
    </source>
</reference>
<evidence type="ECO:0000256" key="1">
    <source>
        <dbReference type="SAM" id="MobiDB-lite"/>
    </source>
</evidence>
<organism evidence="2 3">
    <name type="scientific">Phanerochaete sordida</name>
    <dbReference type="NCBI Taxonomy" id="48140"/>
    <lineage>
        <taxon>Eukaryota</taxon>
        <taxon>Fungi</taxon>
        <taxon>Dikarya</taxon>
        <taxon>Basidiomycota</taxon>
        <taxon>Agaricomycotina</taxon>
        <taxon>Agaricomycetes</taxon>
        <taxon>Polyporales</taxon>
        <taxon>Phanerochaetaceae</taxon>
        <taxon>Phanerochaete</taxon>
    </lineage>
</organism>
<evidence type="ECO:0000313" key="3">
    <source>
        <dbReference type="Proteomes" id="UP000703269"/>
    </source>
</evidence>
<gene>
    <name evidence="2" type="ORF">PsYK624_150770</name>
</gene>